<comment type="caution">
    <text evidence="20">The sequence shown here is derived from an EMBL/GenBank/DDBJ whole genome shotgun (WGS) entry which is preliminary data.</text>
</comment>
<dbReference type="UniPathway" id="UPA00252"/>
<dbReference type="NCBIfam" id="TIGR00540">
    <property type="entry name" value="TPR_hemY_coli"/>
    <property type="match status" value="1"/>
</dbReference>
<evidence type="ECO:0000256" key="7">
    <source>
        <dbReference type="ARBA" id="ARBA00022475"/>
    </source>
</evidence>
<feature type="modified residue" description="4-aspartylphosphate" evidence="14">
    <location>
        <position position="366"/>
    </location>
</feature>
<evidence type="ECO:0000256" key="8">
    <source>
        <dbReference type="ARBA" id="ARBA00022519"/>
    </source>
</evidence>
<evidence type="ECO:0000256" key="4">
    <source>
        <dbReference type="ARBA" id="ARBA00004744"/>
    </source>
</evidence>
<keyword evidence="9" id="KW-0808">Transferase</keyword>
<organism evidence="20 21">
    <name type="scientific">Symbiodinium necroappetens</name>
    <dbReference type="NCBI Taxonomy" id="1628268"/>
    <lineage>
        <taxon>Eukaryota</taxon>
        <taxon>Sar</taxon>
        <taxon>Alveolata</taxon>
        <taxon>Dinophyceae</taxon>
        <taxon>Suessiales</taxon>
        <taxon>Symbiodiniaceae</taxon>
        <taxon>Symbiodinium</taxon>
    </lineage>
</organism>
<dbReference type="Gene3D" id="3.30.160.40">
    <property type="entry name" value="Porphobilinogen deaminase, C-terminal domain"/>
    <property type="match status" value="1"/>
</dbReference>
<dbReference type="Gene3D" id="3.40.50.10090">
    <property type="match status" value="1"/>
</dbReference>
<dbReference type="PANTHER" id="PTHR11557">
    <property type="entry name" value="PORPHOBILINOGEN DEAMINASE"/>
    <property type="match status" value="1"/>
</dbReference>
<dbReference type="EC" id="2.5.1.61" evidence="6"/>
<dbReference type="SUPFAM" id="SSF69618">
    <property type="entry name" value="HemD-like"/>
    <property type="match status" value="1"/>
</dbReference>
<feature type="domain" description="Response regulatory" evidence="18">
    <location>
        <begin position="313"/>
        <end position="429"/>
    </location>
</feature>
<dbReference type="GO" id="GO:0005886">
    <property type="term" value="C:plasma membrane"/>
    <property type="evidence" value="ECO:0007669"/>
    <property type="project" value="UniProtKB-SubCell"/>
</dbReference>
<dbReference type="InterPro" id="IPR036803">
    <property type="entry name" value="Porphobilinogen_deaminase_C_sf"/>
</dbReference>
<dbReference type="Gene3D" id="2.40.50.1020">
    <property type="entry name" value="LytTr DNA-binding domain"/>
    <property type="match status" value="1"/>
</dbReference>
<protein>
    <recommendedName>
        <fullName evidence="6">hydroxymethylbilane synthase</fullName>
        <ecNumber evidence="6">2.5.1.61</ecNumber>
    </recommendedName>
</protein>
<feature type="region of interest" description="Disordered" evidence="16">
    <location>
        <begin position="969"/>
        <end position="988"/>
    </location>
</feature>
<feature type="transmembrane region" description="Helical" evidence="17">
    <location>
        <begin position="12"/>
        <end position="36"/>
    </location>
</feature>
<dbReference type="FunFam" id="3.40.190.10:FF:000005">
    <property type="entry name" value="Porphobilinogen deaminase"/>
    <property type="match status" value="1"/>
</dbReference>
<dbReference type="OrthoDB" id="564646at2759"/>
<evidence type="ECO:0000313" key="21">
    <source>
        <dbReference type="Proteomes" id="UP000601435"/>
    </source>
</evidence>
<dbReference type="HAMAP" id="MF_00260">
    <property type="entry name" value="Porphobil_deam"/>
    <property type="match status" value="1"/>
</dbReference>
<evidence type="ECO:0000256" key="13">
    <source>
        <dbReference type="ARBA" id="ARBA00023244"/>
    </source>
</evidence>
<dbReference type="InterPro" id="IPR007470">
    <property type="entry name" value="HemX"/>
</dbReference>
<evidence type="ECO:0000256" key="2">
    <source>
        <dbReference type="ARBA" id="ARBA00002962"/>
    </source>
</evidence>
<dbReference type="Pfam" id="PF06580">
    <property type="entry name" value="His_kinase"/>
    <property type="match status" value="1"/>
</dbReference>
<feature type="compositionally biased region" description="Acidic residues" evidence="16">
    <location>
        <begin position="1022"/>
        <end position="1036"/>
    </location>
</feature>
<dbReference type="InterPro" id="IPR000860">
    <property type="entry name" value="HemC"/>
</dbReference>
<feature type="transmembrane region" description="Helical" evidence="17">
    <location>
        <begin position="78"/>
        <end position="99"/>
    </location>
</feature>
<dbReference type="Pfam" id="PF03900">
    <property type="entry name" value="Porphobil_deamC"/>
    <property type="match status" value="1"/>
</dbReference>
<keyword evidence="15" id="KW-0802">TPR repeat</keyword>
<dbReference type="Pfam" id="PF13181">
    <property type="entry name" value="TPR_8"/>
    <property type="match status" value="1"/>
</dbReference>
<keyword evidence="14" id="KW-0597">Phosphoprotein</keyword>
<dbReference type="InterPro" id="IPR036108">
    <property type="entry name" value="4pyrrol_syn_uPrphyn_synt_sf"/>
</dbReference>
<feature type="transmembrane region" description="Helical" evidence="17">
    <location>
        <begin position="1398"/>
        <end position="1423"/>
    </location>
</feature>
<dbReference type="SUPFAM" id="SSF54782">
    <property type="entry name" value="Porphobilinogen deaminase (hydroxymethylbilane synthase), C-terminal domain"/>
    <property type="match status" value="1"/>
</dbReference>
<evidence type="ECO:0000256" key="14">
    <source>
        <dbReference type="PROSITE-ProRule" id="PRU00169"/>
    </source>
</evidence>
<dbReference type="Gene3D" id="3.40.190.10">
    <property type="entry name" value="Periplasmic binding protein-like II"/>
    <property type="match status" value="2"/>
</dbReference>
<evidence type="ECO:0000259" key="19">
    <source>
        <dbReference type="PROSITE" id="PS50930"/>
    </source>
</evidence>
<keyword evidence="21" id="KW-1185">Reference proteome</keyword>
<dbReference type="PANTHER" id="PTHR11557:SF0">
    <property type="entry name" value="PORPHOBILINOGEN DEAMINASE"/>
    <property type="match status" value="1"/>
</dbReference>
<dbReference type="GO" id="GO:0003677">
    <property type="term" value="F:DNA binding"/>
    <property type="evidence" value="ECO:0007669"/>
    <property type="project" value="InterPro"/>
</dbReference>
<dbReference type="InterPro" id="IPR003754">
    <property type="entry name" value="4pyrrol_synth_uPrphyn_synth"/>
</dbReference>
<dbReference type="PRINTS" id="PR00151">
    <property type="entry name" value="PORPHBDMNASE"/>
</dbReference>
<comment type="cofactor">
    <cofactor evidence="1">
        <name>dipyrromethane</name>
        <dbReference type="ChEBI" id="CHEBI:60342"/>
    </cofactor>
</comment>
<feature type="compositionally biased region" description="Low complexity" evidence="16">
    <location>
        <begin position="1008"/>
        <end position="1021"/>
    </location>
</feature>
<feature type="repeat" description="TPR" evidence="15">
    <location>
        <begin position="1679"/>
        <end position="1712"/>
    </location>
</feature>
<evidence type="ECO:0000313" key="20">
    <source>
        <dbReference type="EMBL" id="CAE7565423.1"/>
    </source>
</evidence>
<dbReference type="Pfam" id="PF00072">
    <property type="entry name" value="Response_reg"/>
    <property type="match status" value="1"/>
</dbReference>
<evidence type="ECO:0000256" key="10">
    <source>
        <dbReference type="ARBA" id="ARBA00022692"/>
    </source>
</evidence>
<dbReference type="SUPFAM" id="SSF55874">
    <property type="entry name" value="ATPase domain of HSP90 chaperone/DNA topoisomerase II/histidine kinase"/>
    <property type="match status" value="1"/>
</dbReference>
<evidence type="ECO:0000256" key="17">
    <source>
        <dbReference type="SAM" id="Phobius"/>
    </source>
</evidence>
<dbReference type="InterPro" id="IPR022417">
    <property type="entry name" value="Porphobilin_deaminase_N"/>
</dbReference>
<dbReference type="Gene3D" id="3.30.565.10">
    <property type="entry name" value="Histidine kinase-like ATPase, C-terminal domain"/>
    <property type="match status" value="1"/>
</dbReference>
<dbReference type="InterPro" id="IPR011006">
    <property type="entry name" value="CheY-like_superfamily"/>
</dbReference>
<dbReference type="InterPro" id="IPR001789">
    <property type="entry name" value="Sig_transdc_resp-reg_receiver"/>
</dbReference>
<evidence type="ECO:0000256" key="15">
    <source>
        <dbReference type="PROSITE-ProRule" id="PRU00339"/>
    </source>
</evidence>
<dbReference type="SUPFAM" id="SSF52172">
    <property type="entry name" value="CheY-like"/>
    <property type="match status" value="1"/>
</dbReference>
<dbReference type="InterPro" id="IPR010817">
    <property type="entry name" value="HemY_N"/>
</dbReference>
<evidence type="ECO:0000256" key="12">
    <source>
        <dbReference type="ARBA" id="ARBA00023136"/>
    </source>
</evidence>
<dbReference type="SMART" id="SM00850">
    <property type="entry name" value="LytTR"/>
    <property type="match status" value="1"/>
</dbReference>
<comment type="pathway">
    <text evidence="4">Porphyrin-containing compound metabolism; protoheme biosynthesis.</text>
</comment>
<accession>A0A812U7P7</accession>
<dbReference type="Proteomes" id="UP000601435">
    <property type="component" value="Unassembled WGS sequence"/>
</dbReference>
<dbReference type="EMBL" id="CAJNJA010026807">
    <property type="protein sequence ID" value="CAE7565423.1"/>
    <property type="molecule type" value="Genomic_DNA"/>
</dbReference>
<dbReference type="NCBIfam" id="TIGR00212">
    <property type="entry name" value="hemC"/>
    <property type="match status" value="1"/>
</dbReference>
<dbReference type="UniPathway" id="UPA00251">
    <property type="reaction ID" value="UER00320"/>
</dbReference>
<dbReference type="Pfam" id="PF04375">
    <property type="entry name" value="HemX"/>
    <property type="match status" value="1"/>
</dbReference>
<dbReference type="GO" id="GO:0005737">
    <property type="term" value="C:cytoplasm"/>
    <property type="evidence" value="ECO:0007669"/>
    <property type="project" value="TreeGrafter"/>
</dbReference>
<reference evidence="20" key="1">
    <citation type="submission" date="2021-02" db="EMBL/GenBank/DDBJ databases">
        <authorList>
            <person name="Dougan E. K."/>
            <person name="Rhodes N."/>
            <person name="Thang M."/>
            <person name="Chan C."/>
        </authorList>
    </citation>
    <scope>NUCLEOTIDE SEQUENCE</scope>
</reference>
<keyword evidence="11 17" id="KW-1133">Transmembrane helix</keyword>
<evidence type="ECO:0000256" key="3">
    <source>
        <dbReference type="ARBA" id="ARBA00004429"/>
    </source>
</evidence>
<feature type="region of interest" description="Disordered" evidence="16">
    <location>
        <begin position="995"/>
        <end position="1052"/>
    </location>
</feature>
<evidence type="ECO:0000256" key="1">
    <source>
        <dbReference type="ARBA" id="ARBA00001916"/>
    </source>
</evidence>
<comment type="function">
    <text evidence="2">Involved in a late step of protoheme IX synthesis.</text>
</comment>
<feature type="transmembrane region" description="Helical" evidence="17">
    <location>
        <begin position="111"/>
        <end position="130"/>
    </location>
</feature>
<gene>
    <name evidence="20" type="primary">hemC</name>
    <name evidence="20" type="ORF">SNEC2469_LOCUS16416</name>
</gene>
<dbReference type="PROSITE" id="PS50930">
    <property type="entry name" value="HTH_LYTTR"/>
    <property type="match status" value="1"/>
</dbReference>
<dbReference type="GO" id="GO:0004418">
    <property type="term" value="F:hydroxymethylbilane synthase activity"/>
    <property type="evidence" value="ECO:0007669"/>
    <property type="project" value="UniProtKB-EC"/>
</dbReference>
<dbReference type="GO" id="GO:0000155">
    <property type="term" value="F:phosphorelay sensor kinase activity"/>
    <property type="evidence" value="ECO:0007669"/>
    <property type="project" value="InterPro"/>
</dbReference>
<dbReference type="InterPro" id="IPR019734">
    <property type="entry name" value="TPR_rpt"/>
</dbReference>
<dbReference type="SUPFAM" id="SSF53850">
    <property type="entry name" value="Periplasmic binding protein-like II"/>
    <property type="match status" value="1"/>
</dbReference>
<dbReference type="InterPro" id="IPR010559">
    <property type="entry name" value="Sig_transdc_His_kin_internal"/>
</dbReference>
<comment type="similarity">
    <text evidence="5">Belongs to the HMBS family.</text>
</comment>
<dbReference type="Pfam" id="PF01379">
    <property type="entry name" value="Porphobil_deam"/>
    <property type="match status" value="1"/>
</dbReference>
<evidence type="ECO:0000256" key="6">
    <source>
        <dbReference type="ARBA" id="ARBA00012655"/>
    </source>
</evidence>
<keyword evidence="7" id="KW-1003">Cell membrane</keyword>
<keyword evidence="12 17" id="KW-0472">Membrane</keyword>
<dbReference type="Pfam" id="PF07219">
    <property type="entry name" value="HemY_N"/>
    <property type="match status" value="1"/>
</dbReference>
<dbReference type="SMART" id="SM00448">
    <property type="entry name" value="REC"/>
    <property type="match status" value="1"/>
</dbReference>
<dbReference type="Gene3D" id="1.25.40.10">
    <property type="entry name" value="Tetratricopeptide repeat domain"/>
    <property type="match status" value="2"/>
</dbReference>
<dbReference type="Gene3D" id="3.40.50.2300">
    <property type="match status" value="1"/>
</dbReference>
<feature type="transmembrane region" description="Helical" evidence="17">
    <location>
        <begin position="42"/>
        <end position="66"/>
    </location>
</feature>
<feature type="transmembrane region" description="Helical" evidence="17">
    <location>
        <begin position="1058"/>
        <end position="1079"/>
    </location>
</feature>
<proteinExistence type="inferred from homology"/>
<evidence type="ECO:0000256" key="11">
    <source>
        <dbReference type="ARBA" id="ARBA00022989"/>
    </source>
</evidence>
<evidence type="ECO:0000256" key="16">
    <source>
        <dbReference type="SAM" id="MobiDB-lite"/>
    </source>
</evidence>
<keyword evidence="8" id="KW-0997">Cell inner membrane</keyword>
<name>A0A812U7P7_9DINO</name>
<dbReference type="InterPro" id="IPR022418">
    <property type="entry name" value="Porphobilinogen_deaminase_C"/>
</dbReference>
<keyword evidence="13" id="KW-0627">Porphyrin biosynthesis</keyword>
<keyword evidence="10 17" id="KW-0812">Transmembrane</keyword>
<dbReference type="InterPro" id="IPR005254">
    <property type="entry name" value="Heme_biosyn_assoc_TPR_pro"/>
</dbReference>
<dbReference type="Pfam" id="PF02602">
    <property type="entry name" value="HEM4"/>
    <property type="match status" value="1"/>
</dbReference>
<sequence>MSARPIHFDIPHLCNTTAITLLVLFSQLLVIILLFAGDELSWGRFGLMSLFVQWVALASAGILCLLRSTIARMNIVMGSGLAFVLVMTVTLFVSLAAEWLVGRGPDPLMRIFGQLIIAGIITGLVFRYFYVQQRLRIQEQAELQSRIQALQSRIRPHFLFNSMNIIASLIATDPDTAESVVEDLSELFRASLNDAGNQVSIAEELDLCERYLRIEALRLDERLHLQWDVAPLLPGTRIPLLTLQPLLENAIYHGIQPLPEGGTIELQLRYEDDYVVVKIVNPVPPPNQVSESQGNRMALQNIRSRLAVLYGNQATLHADTQGETFVTELRFPAVGDDLHEVVGEAANGAQAVQLCNELQPELVLLDIRMPGMDGLETARHFLGLDDPPAVIFCTAYEEHAIAAFDLQAVGYLLKPVRKDKLLDALGKAVRLNRAQLSALQNDNQARRSHISARTHKGIELINLDSVRYFQADQKYVTVRYSEGEVIVDETLRELETEFSDLFVRVHRNALVAMQHVEALVKDGDGHAHFVRDQLLAAHADLEVELLGMTTKGDQWLSAPLSEVGGKGLFVKELEQAMLQGRADIAVHSAKDLPAQMPDGFVLPVLAYRADVEDVLVSNFGALQDLPQGAKVGSSSLRRKTQLLSIRPDLDVQPVRGNVGTRLQKLEDGHYDAIVLAAAGLDRLGISRSNWHTLDVAMCLPAPGQAALGIECLDNPEVLALLAALEDQDVARCVTAERGISAGLGADCSLPVAALAKSVDRETLELTALIGNADGSRILRSRVRGADPEVIAATAVAELRDQGADDILQQLQRTHCLLSRIQGSSCLAVGAATAAVLRANGVIVDVPEQNTTEGLLEMSVIKQLSAQNSVWLIAGVGGRPTLAESLYNLYHCSVVKFELYQRLSLDLPTIDVDAVGAVVVSSEASLEVLAQQWPGSKQVFLIVPSARLAASNVGYFAAAKGCKAFTIESMNEQKPPADDPETSPADNDHLDAADAEMQDTQDQLQDSQAEAGSAPESSATSAAEEDAASATEAEPEPEPAGAPEADTPPPPPAKAKGRFLAFLALLLALAAAGGVGYLYYELVYLKPLAQIEQLDNKLDSRYSGLESQLSQRIATLQASTESAIETVRGEQAERLASNEDAVLESLNEALNAAPPSQREWKLAEAEYLLRVANHRVLMEQDSNGALSLLQAADQIMAELDDFALYQVRARLADEIIALRQVPRDDLQGIYLRLEAIKSQVDALPLPEPAYVDARRQAAVEESIWQTLANELKQFVRIRPISGEEALKPLLAPEEERYLELNLRLALEQAQLATLKRHQDVFEQSLLNVRSWLVDHADTTDERTTVLLSQVDELLIVELARPLPDISGSLNELLSIRTLLVRDPGYVLIAYADTALETSLWVAVLLFIGLYIAVRLISVVIFKLTQGQSKVLRWRSGRKVRAARSQTVRGLLVMAEGRWADAKKLLAGAADDVETPLINYLNAARAAHELGELNERDEFLKRAHETTPGAKFAVSLTQAEFNIHEGRYEQALAALLLLRKRAPKHGAVLAMLARCYEALPDWQALTQLMPDLKKNKALPESELHRMEQAAWQAKLLAADSSAGLWKKLPKYLRTETPLMCKWVRQLMKDNKPDEAEQVIRQALGQQWDAELAQIYGELHSSDPARQLAVAQGWAKQRPDDAEVALTVGRLCLQNEKFEQAREYFEHSLRLAPGDAVYGELGRLCVAMGDERRGTEYLLLSLSNLSDLPQPAEPMLRKTNVS</sequence>
<dbReference type="SUPFAM" id="SSF48452">
    <property type="entry name" value="TPR-like"/>
    <property type="match status" value="1"/>
</dbReference>
<evidence type="ECO:0000256" key="5">
    <source>
        <dbReference type="ARBA" id="ARBA00005638"/>
    </source>
</evidence>
<feature type="domain" description="HTH LytTR-type" evidence="19">
    <location>
        <begin position="450"/>
        <end position="529"/>
    </location>
</feature>
<evidence type="ECO:0000256" key="9">
    <source>
        <dbReference type="ARBA" id="ARBA00022679"/>
    </source>
</evidence>
<dbReference type="GO" id="GO:0006782">
    <property type="term" value="P:protoporphyrinogen IX biosynthetic process"/>
    <property type="evidence" value="ECO:0007669"/>
    <property type="project" value="UniProtKB-UniPathway"/>
</dbReference>
<dbReference type="GO" id="GO:0004852">
    <property type="term" value="F:uroporphyrinogen-III synthase activity"/>
    <property type="evidence" value="ECO:0007669"/>
    <property type="project" value="InterPro"/>
</dbReference>
<dbReference type="InterPro" id="IPR011990">
    <property type="entry name" value="TPR-like_helical_dom_sf"/>
</dbReference>
<evidence type="ECO:0000259" key="18">
    <source>
        <dbReference type="PROSITE" id="PS50110"/>
    </source>
</evidence>
<comment type="subcellular location">
    <subcellularLocation>
        <location evidence="3">Cell inner membrane</location>
        <topology evidence="3">Multi-pass membrane protein</topology>
    </subcellularLocation>
</comment>
<dbReference type="InterPro" id="IPR036890">
    <property type="entry name" value="HATPase_C_sf"/>
</dbReference>
<dbReference type="PROSITE" id="PS50110">
    <property type="entry name" value="RESPONSE_REGULATORY"/>
    <property type="match status" value="1"/>
</dbReference>
<dbReference type="InterPro" id="IPR007492">
    <property type="entry name" value="LytTR_DNA-bd_dom"/>
</dbReference>
<dbReference type="PROSITE" id="PS50005">
    <property type="entry name" value="TPR"/>
    <property type="match status" value="1"/>
</dbReference>